<sequence length="91" mass="9675">MAKATVDELGELHNALARVARDQLLVDEPSAAWGSVALAMLKHNSITADPEQNAGLKALSETLGARRAKRRITPADMADVAAEVAVQMNLQ</sequence>
<dbReference type="EMBL" id="LR797821">
    <property type="protein sequence ID" value="CAB4241307.1"/>
    <property type="molecule type" value="Genomic_DNA"/>
</dbReference>
<accession>A0A6J5TBN9</accession>
<evidence type="ECO:0000313" key="1">
    <source>
        <dbReference type="EMBL" id="CAB4241307.1"/>
    </source>
</evidence>
<dbReference type="InterPro" id="IPR024345">
    <property type="entry name" value="DNA_matur_Phage_T7-like"/>
</dbReference>
<dbReference type="Pfam" id="PF11123">
    <property type="entry name" value="DNA_Packaging_2"/>
    <property type="match status" value="1"/>
</dbReference>
<gene>
    <name evidence="1" type="ORF">UFOVP60_10</name>
</gene>
<reference evidence="1" key="1">
    <citation type="submission" date="2020-05" db="EMBL/GenBank/DDBJ databases">
        <authorList>
            <person name="Chiriac C."/>
            <person name="Salcher M."/>
            <person name="Ghai R."/>
            <person name="Kavagutti S V."/>
        </authorList>
    </citation>
    <scope>NUCLEOTIDE SEQUENCE</scope>
</reference>
<organism evidence="1">
    <name type="scientific">uncultured Caudovirales phage</name>
    <dbReference type="NCBI Taxonomy" id="2100421"/>
    <lineage>
        <taxon>Viruses</taxon>
        <taxon>Duplodnaviria</taxon>
        <taxon>Heunggongvirae</taxon>
        <taxon>Uroviricota</taxon>
        <taxon>Caudoviricetes</taxon>
        <taxon>Peduoviridae</taxon>
        <taxon>Maltschvirus</taxon>
        <taxon>Maltschvirus maltsch</taxon>
    </lineage>
</organism>
<proteinExistence type="predicted"/>
<name>A0A6J5TBN9_9CAUD</name>
<protein>
    <submittedName>
        <fullName evidence="1">Uncharacterized protein</fullName>
    </submittedName>
</protein>